<keyword evidence="4" id="KW-0808">Transferase</keyword>
<name>A0ABW6XEN0_9ACTN</name>
<dbReference type="Gene3D" id="3.30.70.250">
    <property type="entry name" value="Malonyl-CoA ACP transacylase, ACP-binding"/>
    <property type="match status" value="1"/>
</dbReference>
<evidence type="ECO:0000256" key="2">
    <source>
        <dbReference type="ARBA" id="ARBA00022553"/>
    </source>
</evidence>
<keyword evidence="4" id="KW-0012">Acyltransferase</keyword>
<evidence type="ECO:0000313" key="5">
    <source>
        <dbReference type="Proteomes" id="UP001602322"/>
    </source>
</evidence>
<proteinExistence type="predicted"/>
<dbReference type="Gene3D" id="3.30.70.3290">
    <property type="match status" value="1"/>
</dbReference>
<keyword evidence="1" id="KW-0596">Phosphopantetheine</keyword>
<evidence type="ECO:0000256" key="1">
    <source>
        <dbReference type="ARBA" id="ARBA00022450"/>
    </source>
</evidence>
<evidence type="ECO:0000313" key="4">
    <source>
        <dbReference type="EMBL" id="MFF5900212.1"/>
    </source>
</evidence>
<organism evidence="4 5">
    <name type="scientific">Streptomyces argenteolus</name>
    <dbReference type="NCBI Taxonomy" id="67274"/>
    <lineage>
        <taxon>Bacteria</taxon>
        <taxon>Bacillati</taxon>
        <taxon>Actinomycetota</taxon>
        <taxon>Actinomycetes</taxon>
        <taxon>Kitasatosporales</taxon>
        <taxon>Streptomycetaceae</taxon>
        <taxon>Streptomyces</taxon>
    </lineage>
</organism>
<dbReference type="PANTHER" id="PTHR43775">
    <property type="entry name" value="FATTY ACID SYNTHASE"/>
    <property type="match status" value="1"/>
</dbReference>
<accession>A0ABW6XEN0</accession>
<dbReference type="SUPFAM" id="SSF52151">
    <property type="entry name" value="FabD/lysophospholipase-like"/>
    <property type="match status" value="1"/>
</dbReference>
<sequence>METTRPTVFMYSGQGSQYFHMSRELYERHPRYRLWLDLCDDIAFPVLGTSVVDTLFDPDRSKSDPFDSLADSNAALLCVEYSLTRVVQEMGYQPDLLVGYSLGEITAAVVAEALPLEDALSFAVDFARMLAERTPPAGMLAVLCSEDILASHAGLFADCWVTGRNFDGNFVVSGRVEAVAQLEAALGRESVVCQRLPVNFGVHTPLISPVEDQVRALLGTASFAPPKIPMVSCASTDRVVELTADGVWAAMRRPVDFSQTIDRITADGDATFVDLGPSATLATFVKYILPPGSGSTQVHTINRFGQDLSSLREFQAQTAATRG</sequence>
<dbReference type="InterPro" id="IPR016036">
    <property type="entry name" value="Malonyl_transacylase_ACP-bd"/>
</dbReference>
<dbReference type="InterPro" id="IPR050091">
    <property type="entry name" value="PKS_NRPS_Biosynth_Enz"/>
</dbReference>
<evidence type="ECO:0000259" key="3">
    <source>
        <dbReference type="SMART" id="SM00827"/>
    </source>
</evidence>
<dbReference type="InterPro" id="IPR016035">
    <property type="entry name" value="Acyl_Trfase/lysoPLipase"/>
</dbReference>
<keyword evidence="5" id="KW-1185">Reference proteome</keyword>
<dbReference type="InterPro" id="IPR001227">
    <property type="entry name" value="Ac_transferase_dom_sf"/>
</dbReference>
<gene>
    <name evidence="4" type="ORF">ACFY8O_30425</name>
</gene>
<comment type="caution">
    <text evidence="4">The sequence shown here is derived from an EMBL/GenBank/DDBJ whole genome shotgun (WGS) entry which is preliminary data.</text>
</comment>
<protein>
    <submittedName>
        <fullName evidence="4">Acyltransferase domain-containing protein</fullName>
    </submittedName>
</protein>
<dbReference type="PANTHER" id="PTHR43775:SF37">
    <property type="entry name" value="SI:DKEY-61P9.11"/>
    <property type="match status" value="1"/>
</dbReference>
<dbReference type="Proteomes" id="UP001602322">
    <property type="component" value="Unassembled WGS sequence"/>
</dbReference>
<dbReference type="RefSeq" id="WP_387908038.1">
    <property type="nucleotide sequence ID" value="NZ_JBIBEG010000011.1"/>
</dbReference>
<reference evidence="4 5" key="1">
    <citation type="submission" date="2024-10" db="EMBL/GenBank/DDBJ databases">
        <title>The Natural Products Discovery Center: Release of the First 8490 Sequenced Strains for Exploring Actinobacteria Biosynthetic Diversity.</title>
        <authorList>
            <person name="Kalkreuter E."/>
            <person name="Kautsar S.A."/>
            <person name="Yang D."/>
            <person name="Bader C.D."/>
            <person name="Teijaro C.N."/>
            <person name="Fluegel L."/>
            <person name="Davis C.M."/>
            <person name="Simpson J.R."/>
            <person name="Lauterbach L."/>
            <person name="Steele A.D."/>
            <person name="Gui C."/>
            <person name="Meng S."/>
            <person name="Li G."/>
            <person name="Viehrig K."/>
            <person name="Ye F."/>
            <person name="Su P."/>
            <person name="Kiefer A.F."/>
            <person name="Nichols A."/>
            <person name="Cepeda A.J."/>
            <person name="Yan W."/>
            <person name="Fan B."/>
            <person name="Jiang Y."/>
            <person name="Adhikari A."/>
            <person name="Zheng C.-J."/>
            <person name="Schuster L."/>
            <person name="Cowan T.M."/>
            <person name="Smanski M.J."/>
            <person name="Chevrette M.G."/>
            <person name="De Carvalho L.P.S."/>
            <person name="Shen B."/>
        </authorList>
    </citation>
    <scope>NUCLEOTIDE SEQUENCE [LARGE SCALE GENOMIC DNA]</scope>
    <source>
        <strain evidence="4 5">NPDC012540</strain>
    </source>
</reference>
<feature type="domain" description="Malonyl-CoA:ACP transacylase (MAT)" evidence="3">
    <location>
        <begin position="10"/>
        <end position="313"/>
    </location>
</feature>
<keyword evidence="2" id="KW-0597">Phosphoprotein</keyword>
<dbReference type="Pfam" id="PF00698">
    <property type="entry name" value="Acyl_transf_1"/>
    <property type="match status" value="1"/>
</dbReference>
<dbReference type="EMBL" id="JBIBEG010000011">
    <property type="protein sequence ID" value="MFF5900212.1"/>
    <property type="molecule type" value="Genomic_DNA"/>
</dbReference>
<dbReference type="Gene3D" id="3.40.366.10">
    <property type="entry name" value="Malonyl-Coenzyme A Acyl Carrier Protein, domain 2"/>
    <property type="match status" value="1"/>
</dbReference>
<dbReference type="GO" id="GO:0016746">
    <property type="term" value="F:acyltransferase activity"/>
    <property type="evidence" value="ECO:0007669"/>
    <property type="project" value="UniProtKB-KW"/>
</dbReference>
<dbReference type="SUPFAM" id="SSF55048">
    <property type="entry name" value="Probable ACP-binding domain of malonyl-CoA ACP transacylase"/>
    <property type="match status" value="1"/>
</dbReference>
<dbReference type="InterPro" id="IPR014043">
    <property type="entry name" value="Acyl_transferase_dom"/>
</dbReference>
<dbReference type="SMART" id="SM00827">
    <property type="entry name" value="PKS_AT"/>
    <property type="match status" value="1"/>
</dbReference>